<dbReference type="Gene3D" id="1.20.1270.280">
    <property type="match status" value="1"/>
</dbReference>
<dbReference type="AlphaFoldDB" id="H2Y2K7"/>
<reference evidence="3" key="2">
    <citation type="submission" date="2025-08" db="UniProtKB">
        <authorList>
            <consortium name="Ensembl"/>
        </authorList>
    </citation>
    <scope>IDENTIFICATION</scope>
</reference>
<evidence type="ECO:0000313" key="3">
    <source>
        <dbReference type="Ensembl" id="ENSCINP00000036142.1"/>
    </source>
</evidence>
<dbReference type="Ensembl" id="ENSCINT00000033954.1">
    <property type="protein sequence ID" value="ENSCINP00000036142.1"/>
    <property type="gene ID" value="ENSCING00000019755.1"/>
</dbReference>
<dbReference type="GO" id="GO:0030286">
    <property type="term" value="C:dynein complex"/>
    <property type="evidence" value="ECO:0007669"/>
    <property type="project" value="InterPro"/>
</dbReference>
<dbReference type="Pfam" id="PF18199">
    <property type="entry name" value="Dynein_C"/>
    <property type="match status" value="1"/>
</dbReference>
<dbReference type="PANTHER" id="PTHR46961">
    <property type="entry name" value="DYNEIN HEAVY CHAIN 1, AXONEMAL-LIKE PROTEIN"/>
    <property type="match status" value="1"/>
</dbReference>
<organism evidence="3 4">
    <name type="scientific">Ciona intestinalis</name>
    <name type="common">Transparent sea squirt</name>
    <name type="synonym">Ascidia intestinalis</name>
    <dbReference type="NCBI Taxonomy" id="7719"/>
    <lineage>
        <taxon>Eukaryota</taxon>
        <taxon>Metazoa</taxon>
        <taxon>Chordata</taxon>
        <taxon>Tunicata</taxon>
        <taxon>Ascidiacea</taxon>
        <taxon>Phlebobranchia</taxon>
        <taxon>Cionidae</taxon>
        <taxon>Ciona</taxon>
    </lineage>
</organism>
<accession>H2Y2K7</accession>
<dbReference type="FunFam" id="1.20.1270.280:FF:000002">
    <property type="entry name" value="Dynein heavy chain 5, axonemal"/>
    <property type="match status" value="1"/>
</dbReference>
<evidence type="ECO:0000313" key="4">
    <source>
        <dbReference type="Proteomes" id="UP000008144"/>
    </source>
</evidence>
<dbReference type="GO" id="GO:0045505">
    <property type="term" value="F:dynein intermediate chain binding"/>
    <property type="evidence" value="ECO:0007669"/>
    <property type="project" value="InterPro"/>
</dbReference>
<protein>
    <recommendedName>
        <fullName evidence="5">Dynein heavy chain C-terminal domain-containing protein</fullName>
    </recommendedName>
</protein>
<dbReference type="InterPro" id="IPR041228">
    <property type="entry name" value="Dynein_C"/>
</dbReference>
<reference evidence="3" key="3">
    <citation type="submission" date="2025-09" db="UniProtKB">
        <authorList>
            <consortium name="Ensembl"/>
        </authorList>
    </citation>
    <scope>IDENTIFICATION</scope>
</reference>
<dbReference type="InterPro" id="IPR041658">
    <property type="entry name" value="AAA_lid_11"/>
</dbReference>
<proteinExistence type="predicted"/>
<dbReference type="STRING" id="7719.ENSCINP00000036142"/>
<reference evidence="4" key="1">
    <citation type="journal article" date="2002" name="Science">
        <title>The draft genome of Ciona intestinalis: insights into chordate and vertebrate origins.</title>
        <authorList>
            <person name="Dehal P."/>
            <person name="Satou Y."/>
            <person name="Campbell R.K."/>
            <person name="Chapman J."/>
            <person name="Degnan B."/>
            <person name="De Tomaso A."/>
            <person name="Davidson B."/>
            <person name="Di Gregorio A."/>
            <person name="Gelpke M."/>
            <person name="Goodstein D.M."/>
            <person name="Harafuji N."/>
            <person name="Hastings K.E."/>
            <person name="Ho I."/>
            <person name="Hotta K."/>
            <person name="Huang W."/>
            <person name="Kawashima T."/>
            <person name="Lemaire P."/>
            <person name="Martinez D."/>
            <person name="Meinertzhagen I.A."/>
            <person name="Necula S."/>
            <person name="Nonaka M."/>
            <person name="Putnam N."/>
            <person name="Rash S."/>
            <person name="Saiga H."/>
            <person name="Satake M."/>
            <person name="Terry A."/>
            <person name="Yamada L."/>
            <person name="Wang H.G."/>
            <person name="Awazu S."/>
            <person name="Azumi K."/>
            <person name="Boore J."/>
            <person name="Branno M."/>
            <person name="Chin-Bow S."/>
            <person name="DeSantis R."/>
            <person name="Doyle S."/>
            <person name="Francino P."/>
            <person name="Keys D.N."/>
            <person name="Haga S."/>
            <person name="Hayashi H."/>
            <person name="Hino K."/>
            <person name="Imai K.S."/>
            <person name="Inaba K."/>
            <person name="Kano S."/>
            <person name="Kobayashi K."/>
            <person name="Kobayashi M."/>
            <person name="Lee B.I."/>
            <person name="Makabe K.W."/>
            <person name="Manohar C."/>
            <person name="Matassi G."/>
            <person name="Medina M."/>
            <person name="Mochizuki Y."/>
            <person name="Mount S."/>
            <person name="Morishita T."/>
            <person name="Miura S."/>
            <person name="Nakayama A."/>
            <person name="Nishizaka S."/>
            <person name="Nomoto H."/>
            <person name="Ohta F."/>
            <person name="Oishi K."/>
            <person name="Rigoutsos I."/>
            <person name="Sano M."/>
            <person name="Sasaki A."/>
            <person name="Sasakura Y."/>
            <person name="Shoguchi E."/>
            <person name="Shin-i T."/>
            <person name="Spagnuolo A."/>
            <person name="Stainier D."/>
            <person name="Suzuki M.M."/>
            <person name="Tassy O."/>
            <person name="Takatori N."/>
            <person name="Tokuoka M."/>
            <person name="Yagi K."/>
            <person name="Yoshizaki F."/>
            <person name="Wada S."/>
            <person name="Zhang C."/>
            <person name="Hyatt P.D."/>
            <person name="Larimer F."/>
            <person name="Detter C."/>
            <person name="Doggett N."/>
            <person name="Glavina T."/>
            <person name="Hawkins T."/>
            <person name="Richardson P."/>
            <person name="Lucas S."/>
            <person name="Kohara Y."/>
            <person name="Levine M."/>
            <person name="Satoh N."/>
            <person name="Rokhsar D.S."/>
        </authorList>
    </citation>
    <scope>NUCLEOTIDE SEQUENCE [LARGE SCALE GENOMIC DNA]</scope>
</reference>
<dbReference type="GeneTree" id="ENSGT00940000155533"/>
<dbReference type="Gene3D" id="1.10.8.720">
    <property type="entry name" value="Region D6 of dynein motor"/>
    <property type="match status" value="1"/>
</dbReference>
<dbReference type="PANTHER" id="PTHR46961:SF19">
    <property type="entry name" value="DYNEIN HEAVY CHAIN 5, AXONEMAL"/>
    <property type="match status" value="1"/>
</dbReference>
<keyword evidence="4" id="KW-1185">Reference proteome</keyword>
<evidence type="ECO:0008006" key="5">
    <source>
        <dbReference type="Google" id="ProtNLM"/>
    </source>
</evidence>
<dbReference type="Pfam" id="PF18198">
    <property type="entry name" value="AAA_lid_11"/>
    <property type="match status" value="1"/>
</dbReference>
<evidence type="ECO:0000259" key="2">
    <source>
        <dbReference type="Pfam" id="PF18199"/>
    </source>
</evidence>
<sequence length="258" mass="29766">MLGEIQFGGRVTDDLDKHLLNTYCKVWFGEHIFHDKFQFYKGYTIPKGKTIAEYHAYIDNLPLVDSPEVMGLHPNADITYQTNFANLALGTIVSIQPKESSGGSGETRESVVFKMADEMLEKLPANFLPHEVKSRLQKMGAIQPMNIFLRQELDRMQRVITVVRTTLVDLKLAIDGTIIMSENLRDALDQMYDARIPSLWQKISWECSTLGFWFTELLERHIQFHTWIFDGRPNQFWMTGFFNPQVSWGIRGQGLNKS</sequence>
<dbReference type="InParanoid" id="H2Y2K7"/>
<evidence type="ECO:0000259" key="1">
    <source>
        <dbReference type="Pfam" id="PF18198"/>
    </source>
</evidence>
<dbReference type="OMA" id="TIAEYHA"/>
<dbReference type="InterPro" id="IPR042219">
    <property type="entry name" value="AAA_lid_11_sf"/>
</dbReference>
<feature type="domain" description="Dynein heavy chain AAA lid" evidence="1">
    <location>
        <begin position="1"/>
        <end position="76"/>
    </location>
</feature>
<dbReference type="GO" id="GO:0007018">
    <property type="term" value="P:microtubule-based movement"/>
    <property type="evidence" value="ECO:0007669"/>
    <property type="project" value="InterPro"/>
</dbReference>
<dbReference type="FunFam" id="1.10.8.720:FF:000041">
    <property type="entry name" value="Uncharacterized protein"/>
    <property type="match status" value="1"/>
</dbReference>
<dbReference type="GO" id="GO:0051959">
    <property type="term" value="F:dynein light intermediate chain binding"/>
    <property type="evidence" value="ECO:0007669"/>
    <property type="project" value="InterPro"/>
</dbReference>
<dbReference type="InterPro" id="IPR026983">
    <property type="entry name" value="DHC"/>
</dbReference>
<feature type="domain" description="Dynein heavy chain C-terminal" evidence="2">
    <location>
        <begin position="83"/>
        <end position="245"/>
    </location>
</feature>
<dbReference type="Proteomes" id="UP000008144">
    <property type="component" value="Unassembled WGS sequence"/>
</dbReference>
<dbReference type="HOGENOM" id="CLU_1079792_0_0_1"/>
<name>H2Y2K7_CIOIN</name>